<sequence>MSLEDEGEKQSLESPFETERLPRKPSLRYTREFLLSFSDLDACKKLPSGLDESFISEFETLFSNVCERGIGGLPSYSSKRGDYGSLPSRFDSSSSYPRGGSGRWDTRSSGSSDRDGDLQSERETSMQESGRRFGNQARRFWQHQEHDGLLGSGAFPRPPGYSGASAPKGRGNGQYQLNRSTEPYQPPRPYKAVPHSRREHTDSVNDETFGSSEFSTQDRAEEEKRRRESFELMRKEQQKALKEKHKQTPDNHKENLGDVDLIALLETSEEHKSKQNENMLEVSAPPSNSQIDSSRSSLIHVPPSRPLVPPGFASVMLEKTLSVEPSNTCTPEVRTAVINDKSHVNYPDNTHEEVIHSDSGGGTIENSVDFEKDLGKKFSLQEANEIWENENGLSNTKELRPKIVSSDQPSSILDKLFGSALSTNFGTSPSIIEHQGHKANEDTKSPAEIESSKFAHWFFDEVDKKAVEDFSSKNLLSLIINKEEATSHVSEFSLDKNCESVKPSLPFKNLESVHRHCEFPAAAAPVTIPTPYYQNDSQETSSGVLTCEDLEQSILAEVKDHSSVLWQSVQGHWMQLDHESEGHKATVDDHASEHLLSLLRKGTDSKESISPAGIDLMVSLTDRIDISDGKASSDNTSIKGHEKAQSSEKTLTLEALFGAAFMSELHSVDAPLSVQRGSVGEPEVPQSLELQPSYTHNTLLSPAPGEVQPYKITSQGNEEAFTHIQQGKANKVPGLGHGHNNDSSNVGLKLGDPAESKAVAVDIHLPEEDSLITDSDSFDRIASDPALLRVLNRNEGPLEQSSDSVLMAILRNTEHAEQGHLPQPNFLDGPSGIVDSDKLHHLHGRSSSQFPHPMNQVRPLFPPMEHHGNMHPQMRLLGSENIRPELQHPFAANVFPQHVLHSGDRPQFDPVGHHPMFQHMPMPMPMPMPGNLPAPHQHHGFPRGVPPPYSMSPMEGYMAEMNNMHGFPLNHRPPNFSARGMGMPGPVIGSGGGGNPPLLNRLIEMELRANPKQIHSAAPGQIPGVYGPELDMSLRYR</sequence>
<gene>
    <name evidence="1" type="ORF">IHE45_11G018300</name>
</gene>
<reference evidence="2" key="1">
    <citation type="journal article" date="2022" name="Nat. Commun.">
        <title>Chromosome evolution and the genetic basis of agronomically important traits in greater yam.</title>
        <authorList>
            <person name="Bredeson J.V."/>
            <person name="Lyons J.B."/>
            <person name="Oniyinde I.O."/>
            <person name="Okereke N.R."/>
            <person name="Kolade O."/>
            <person name="Nnabue I."/>
            <person name="Nwadili C.O."/>
            <person name="Hribova E."/>
            <person name="Parker M."/>
            <person name="Nwogha J."/>
            <person name="Shu S."/>
            <person name="Carlson J."/>
            <person name="Kariba R."/>
            <person name="Muthemba S."/>
            <person name="Knop K."/>
            <person name="Barton G.J."/>
            <person name="Sherwood A.V."/>
            <person name="Lopez-Montes A."/>
            <person name="Asiedu R."/>
            <person name="Jamnadass R."/>
            <person name="Muchugi A."/>
            <person name="Goodstein D."/>
            <person name="Egesi C.N."/>
            <person name="Featherston J."/>
            <person name="Asfaw A."/>
            <person name="Simpson G.G."/>
            <person name="Dolezel J."/>
            <person name="Hendre P.S."/>
            <person name="Van Deynze A."/>
            <person name="Kumar P.L."/>
            <person name="Obidiegwu J.E."/>
            <person name="Bhattacharjee R."/>
            <person name="Rokhsar D.S."/>
        </authorList>
    </citation>
    <scope>NUCLEOTIDE SEQUENCE [LARGE SCALE GENOMIC DNA]</scope>
    <source>
        <strain evidence="2">cv. TDa95/00328</strain>
    </source>
</reference>
<proteinExistence type="predicted"/>
<dbReference type="EMBL" id="CM037021">
    <property type="protein sequence ID" value="KAH7668555.1"/>
    <property type="molecule type" value="Genomic_DNA"/>
</dbReference>
<evidence type="ECO:0000313" key="2">
    <source>
        <dbReference type="Proteomes" id="UP000827976"/>
    </source>
</evidence>
<dbReference type="Proteomes" id="UP000827976">
    <property type="component" value="Chromosome 11"/>
</dbReference>
<protein>
    <submittedName>
        <fullName evidence="1">Uncharacterized protein</fullName>
    </submittedName>
</protein>
<accession>A0ACB7V4Y9</accession>
<name>A0ACB7V4Y9_DIOAL</name>
<keyword evidence="2" id="KW-1185">Reference proteome</keyword>
<organism evidence="1 2">
    <name type="scientific">Dioscorea alata</name>
    <name type="common">Purple yam</name>
    <dbReference type="NCBI Taxonomy" id="55571"/>
    <lineage>
        <taxon>Eukaryota</taxon>
        <taxon>Viridiplantae</taxon>
        <taxon>Streptophyta</taxon>
        <taxon>Embryophyta</taxon>
        <taxon>Tracheophyta</taxon>
        <taxon>Spermatophyta</taxon>
        <taxon>Magnoliopsida</taxon>
        <taxon>Liliopsida</taxon>
        <taxon>Dioscoreales</taxon>
        <taxon>Dioscoreaceae</taxon>
        <taxon>Dioscorea</taxon>
    </lineage>
</organism>
<comment type="caution">
    <text evidence="1">The sequence shown here is derived from an EMBL/GenBank/DDBJ whole genome shotgun (WGS) entry which is preliminary data.</text>
</comment>
<evidence type="ECO:0000313" key="1">
    <source>
        <dbReference type="EMBL" id="KAH7668555.1"/>
    </source>
</evidence>